<dbReference type="SUPFAM" id="SSF81296">
    <property type="entry name" value="E set domains"/>
    <property type="match status" value="1"/>
</dbReference>
<evidence type="ECO:0000259" key="13">
    <source>
        <dbReference type="Pfam" id="PF17655"/>
    </source>
</evidence>
<keyword evidence="7 11" id="KW-1133">Transmembrane helix</keyword>
<dbReference type="GO" id="GO:0034765">
    <property type="term" value="P:regulation of monoatomic ion transmembrane transport"/>
    <property type="evidence" value="ECO:0007669"/>
    <property type="project" value="TreeGrafter"/>
</dbReference>
<dbReference type="Pfam" id="PF07885">
    <property type="entry name" value="Ion_trans_2"/>
    <property type="match status" value="1"/>
</dbReference>
<dbReference type="InterPro" id="IPR014756">
    <property type="entry name" value="Ig_E-set"/>
</dbReference>
<evidence type="ECO:0000256" key="3">
    <source>
        <dbReference type="ARBA" id="ARBA00022538"/>
    </source>
</evidence>
<evidence type="ECO:0000256" key="7">
    <source>
        <dbReference type="ARBA" id="ARBA00022989"/>
    </source>
</evidence>
<comment type="subcellular location">
    <subcellularLocation>
        <location evidence="1">Membrane</location>
        <topology evidence="1">Multi-pass membrane protein</topology>
    </subcellularLocation>
</comment>
<name>A0A554VMK5_9FLAO</name>
<dbReference type="SUPFAM" id="SSF81324">
    <property type="entry name" value="Voltage-gated potassium channels"/>
    <property type="match status" value="1"/>
</dbReference>
<evidence type="ECO:0000256" key="11">
    <source>
        <dbReference type="SAM" id="Phobius"/>
    </source>
</evidence>
<keyword evidence="4 11" id="KW-0812">Transmembrane</keyword>
<dbReference type="OrthoDB" id="9813518at2"/>
<sequence>MAKRIKDPGIGKSSNKHAKRFINQDGSFNIKHVNRPSSLSESYNYLISISWTKFFLWVVLGYTLINSIFALIYTLFGISNIADPTGNFFRDFLKAFFFSAQTITTVGYGAMAPKGLLFGIISSFEALIGLLSFSFITGLLYGRFSKPRANIRFSNTIVLREHNEVYSIMFRLMSRSTNVMIRPKIEATLALSQEDKEGEYVNSFYKLKLERDSITYLPTTWTIVHPIDKLSPLAKFERKQLPELNGEILILVSYYDESFAQEVHQVHSYELKDVIQGQNFVSAFYYDDEGYTILDHNNLDKTINNTAHK</sequence>
<gene>
    <name evidence="14" type="ORF">FOF46_08385</name>
</gene>
<feature type="transmembrane region" description="Helical" evidence="11">
    <location>
        <begin position="116"/>
        <end position="142"/>
    </location>
</feature>
<dbReference type="GO" id="GO:0034702">
    <property type="term" value="C:monoatomic ion channel complex"/>
    <property type="evidence" value="ECO:0007669"/>
    <property type="project" value="UniProtKB-KW"/>
</dbReference>
<dbReference type="Pfam" id="PF17655">
    <property type="entry name" value="IRK_C"/>
    <property type="match status" value="1"/>
</dbReference>
<dbReference type="InterPro" id="IPR016449">
    <property type="entry name" value="K_chnl_inward-rec_Kir"/>
</dbReference>
<evidence type="ECO:0000256" key="1">
    <source>
        <dbReference type="ARBA" id="ARBA00004141"/>
    </source>
</evidence>
<dbReference type="EMBL" id="VLNR01000013">
    <property type="protein sequence ID" value="TSE09512.1"/>
    <property type="molecule type" value="Genomic_DNA"/>
</dbReference>
<dbReference type="InterPro" id="IPR013518">
    <property type="entry name" value="K_chnl_inward-rec_Kir_cyto"/>
</dbReference>
<evidence type="ECO:0000313" key="15">
    <source>
        <dbReference type="Proteomes" id="UP000318833"/>
    </source>
</evidence>
<keyword evidence="10" id="KW-0407">Ion channel</keyword>
<evidence type="ECO:0000256" key="2">
    <source>
        <dbReference type="ARBA" id="ARBA00022448"/>
    </source>
</evidence>
<evidence type="ECO:0000259" key="12">
    <source>
        <dbReference type="Pfam" id="PF07885"/>
    </source>
</evidence>
<proteinExistence type="predicted"/>
<keyword evidence="5" id="KW-0851">Voltage-gated channel</keyword>
<evidence type="ECO:0000313" key="14">
    <source>
        <dbReference type="EMBL" id="TSE09512.1"/>
    </source>
</evidence>
<feature type="transmembrane region" description="Helical" evidence="11">
    <location>
        <begin position="54"/>
        <end position="76"/>
    </location>
</feature>
<evidence type="ECO:0000256" key="5">
    <source>
        <dbReference type="ARBA" id="ARBA00022882"/>
    </source>
</evidence>
<dbReference type="InterPro" id="IPR041647">
    <property type="entry name" value="IRK_C"/>
</dbReference>
<dbReference type="Gene3D" id="1.10.287.70">
    <property type="match status" value="1"/>
</dbReference>
<dbReference type="PANTHER" id="PTHR11767:SF102">
    <property type="entry name" value="INWARDLY RECTIFYING POTASSIUM CHANNEL 1, ISOFORM F"/>
    <property type="match status" value="1"/>
</dbReference>
<dbReference type="AlphaFoldDB" id="A0A554VMK5"/>
<keyword evidence="2" id="KW-0813">Transport</keyword>
<dbReference type="GO" id="GO:1990573">
    <property type="term" value="P:potassium ion import across plasma membrane"/>
    <property type="evidence" value="ECO:0007669"/>
    <property type="project" value="TreeGrafter"/>
</dbReference>
<dbReference type="Proteomes" id="UP000318833">
    <property type="component" value="Unassembled WGS sequence"/>
</dbReference>
<dbReference type="GO" id="GO:0005886">
    <property type="term" value="C:plasma membrane"/>
    <property type="evidence" value="ECO:0007669"/>
    <property type="project" value="TreeGrafter"/>
</dbReference>
<organism evidence="14 15">
    <name type="scientific">Aquimarina algiphila</name>
    <dbReference type="NCBI Taxonomy" id="2047982"/>
    <lineage>
        <taxon>Bacteria</taxon>
        <taxon>Pseudomonadati</taxon>
        <taxon>Bacteroidota</taxon>
        <taxon>Flavobacteriia</taxon>
        <taxon>Flavobacteriales</taxon>
        <taxon>Flavobacteriaceae</taxon>
        <taxon>Aquimarina</taxon>
    </lineage>
</organism>
<keyword evidence="8" id="KW-0406">Ion transport</keyword>
<feature type="domain" description="Inward rectifier potassium channel C-terminal" evidence="13">
    <location>
        <begin position="151"/>
        <end position="304"/>
    </location>
</feature>
<reference evidence="14 15" key="1">
    <citation type="submission" date="2019-07" db="EMBL/GenBank/DDBJ databases">
        <title>The draft genome sequence of Aquimarina algiphila M91.</title>
        <authorList>
            <person name="Meng X."/>
        </authorList>
    </citation>
    <scope>NUCLEOTIDE SEQUENCE [LARGE SCALE GENOMIC DNA]</scope>
    <source>
        <strain evidence="14 15">M91</strain>
    </source>
</reference>
<keyword evidence="3" id="KW-0633">Potassium transport</keyword>
<dbReference type="PANTHER" id="PTHR11767">
    <property type="entry name" value="INWARD RECTIFIER POTASSIUM CHANNEL"/>
    <property type="match status" value="1"/>
</dbReference>
<protein>
    <submittedName>
        <fullName evidence="14">Ion transporter</fullName>
    </submittedName>
</protein>
<keyword evidence="6" id="KW-0630">Potassium</keyword>
<accession>A0A554VMK5</accession>
<feature type="domain" description="Potassium channel" evidence="12">
    <location>
        <begin position="70"/>
        <end position="140"/>
    </location>
</feature>
<evidence type="ECO:0000256" key="9">
    <source>
        <dbReference type="ARBA" id="ARBA00023136"/>
    </source>
</evidence>
<dbReference type="GO" id="GO:0005242">
    <property type="term" value="F:inward rectifier potassium channel activity"/>
    <property type="evidence" value="ECO:0007669"/>
    <property type="project" value="InterPro"/>
</dbReference>
<keyword evidence="15" id="KW-1185">Reference proteome</keyword>
<evidence type="ECO:0000256" key="8">
    <source>
        <dbReference type="ARBA" id="ARBA00023065"/>
    </source>
</evidence>
<evidence type="ECO:0000256" key="6">
    <source>
        <dbReference type="ARBA" id="ARBA00022958"/>
    </source>
</evidence>
<evidence type="ECO:0000256" key="4">
    <source>
        <dbReference type="ARBA" id="ARBA00022692"/>
    </source>
</evidence>
<dbReference type="InterPro" id="IPR013099">
    <property type="entry name" value="K_chnl_dom"/>
</dbReference>
<evidence type="ECO:0000256" key="10">
    <source>
        <dbReference type="ARBA" id="ARBA00023303"/>
    </source>
</evidence>
<dbReference type="PRINTS" id="PR01320">
    <property type="entry name" value="KIRCHANNEL"/>
</dbReference>
<dbReference type="Gene3D" id="2.60.40.1400">
    <property type="entry name" value="G protein-activated inward rectifier potassium channel 1"/>
    <property type="match status" value="1"/>
</dbReference>
<comment type="caution">
    <text evidence="14">The sequence shown here is derived from an EMBL/GenBank/DDBJ whole genome shotgun (WGS) entry which is preliminary data.</text>
</comment>
<keyword evidence="9 11" id="KW-0472">Membrane</keyword>
<dbReference type="RefSeq" id="WP_143916143.1">
    <property type="nucleotide sequence ID" value="NZ_CANLFO010000015.1"/>
</dbReference>